<sequence length="107" mass="12517">MTTYDRDRGWPIRDLDWKMAEARPRSTLLETELFVYQINYFFPLFFVPSSKDIGFASIDSAISGNSIFFPFSSFFFSSFFIFSSFIIFGIFKLIFSFSSTFSSSKFE</sequence>
<dbReference type="Proteomes" id="UP001497535">
    <property type="component" value="Unassembled WGS sequence"/>
</dbReference>
<gene>
    <name evidence="1" type="ORF">MENTE1834_LOCUS40921</name>
</gene>
<evidence type="ECO:0000313" key="2">
    <source>
        <dbReference type="Proteomes" id="UP001497535"/>
    </source>
</evidence>
<evidence type="ECO:0000313" key="1">
    <source>
        <dbReference type="EMBL" id="CAK5095501.1"/>
    </source>
</evidence>
<protein>
    <submittedName>
        <fullName evidence="1">Uncharacterized protein</fullName>
    </submittedName>
</protein>
<comment type="caution">
    <text evidence="1">The sequence shown here is derived from an EMBL/GenBank/DDBJ whole genome shotgun (WGS) entry which is preliminary data.</text>
</comment>
<proteinExistence type="predicted"/>
<accession>A0ACB1AN57</accession>
<name>A0ACB1AN57_MELEN</name>
<reference evidence="1" key="1">
    <citation type="submission" date="2023-11" db="EMBL/GenBank/DDBJ databases">
        <authorList>
            <person name="Poullet M."/>
        </authorList>
    </citation>
    <scope>NUCLEOTIDE SEQUENCE</scope>
    <source>
        <strain evidence="1">E1834</strain>
    </source>
</reference>
<keyword evidence="2" id="KW-1185">Reference proteome</keyword>
<dbReference type="EMBL" id="CAVMJV010000098">
    <property type="protein sequence ID" value="CAK5095501.1"/>
    <property type="molecule type" value="Genomic_DNA"/>
</dbReference>
<organism evidence="1 2">
    <name type="scientific">Meloidogyne enterolobii</name>
    <name type="common">Root-knot nematode worm</name>
    <name type="synonym">Meloidogyne mayaguensis</name>
    <dbReference type="NCBI Taxonomy" id="390850"/>
    <lineage>
        <taxon>Eukaryota</taxon>
        <taxon>Metazoa</taxon>
        <taxon>Ecdysozoa</taxon>
        <taxon>Nematoda</taxon>
        <taxon>Chromadorea</taxon>
        <taxon>Rhabditida</taxon>
        <taxon>Tylenchina</taxon>
        <taxon>Tylenchomorpha</taxon>
        <taxon>Tylenchoidea</taxon>
        <taxon>Meloidogynidae</taxon>
        <taxon>Meloidogyninae</taxon>
        <taxon>Meloidogyne</taxon>
    </lineage>
</organism>